<proteinExistence type="predicted"/>
<sequence>MLFSLSLYMEVCYPSPFLFLARLCRGGGFSDQSVPFNVLLYFRGIIIGLVDLFLFSHFAKDFVFEMLCSVLHVCLLLVVYFSTRK</sequence>
<evidence type="ECO:0000313" key="2">
    <source>
        <dbReference type="EMBL" id="KAE8319107.1"/>
    </source>
</evidence>
<keyword evidence="3" id="KW-1185">Reference proteome</keyword>
<gene>
    <name evidence="2" type="ORF">BDV41DRAFT_289942</name>
</gene>
<feature type="transmembrane region" description="Helical" evidence="1">
    <location>
        <begin position="36"/>
        <end position="56"/>
    </location>
</feature>
<reference evidence="3" key="1">
    <citation type="submission" date="2019-04" db="EMBL/GenBank/DDBJ databases">
        <title>Friends and foes A comparative genomics studyof 23 Aspergillus species from section Flavi.</title>
        <authorList>
            <consortium name="DOE Joint Genome Institute"/>
            <person name="Kjaerbolling I."/>
            <person name="Vesth T."/>
            <person name="Frisvad J.C."/>
            <person name="Nybo J.L."/>
            <person name="Theobald S."/>
            <person name="Kildgaard S."/>
            <person name="Isbrandt T."/>
            <person name="Kuo A."/>
            <person name="Sato A."/>
            <person name="Lyhne E.K."/>
            <person name="Kogle M.E."/>
            <person name="Wiebenga A."/>
            <person name="Kun R.S."/>
            <person name="Lubbers R.J."/>
            <person name="Makela M.R."/>
            <person name="Barry K."/>
            <person name="Chovatia M."/>
            <person name="Clum A."/>
            <person name="Daum C."/>
            <person name="Haridas S."/>
            <person name="He G."/>
            <person name="LaButti K."/>
            <person name="Lipzen A."/>
            <person name="Mondo S."/>
            <person name="Riley R."/>
            <person name="Salamov A."/>
            <person name="Simmons B.A."/>
            <person name="Magnuson J.K."/>
            <person name="Henrissat B."/>
            <person name="Mortensen U.H."/>
            <person name="Larsen T.O."/>
            <person name="Devries R.P."/>
            <person name="Grigoriev I.V."/>
            <person name="Machida M."/>
            <person name="Baker S.E."/>
            <person name="Andersen M.R."/>
        </authorList>
    </citation>
    <scope>NUCLEOTIDE SEQUENCE [LARGE SCALE GENOMIC DNA]</scope>
    <source>
        <strain evidence="3">CBS 130015</strain>
    </source>
</reference>
<name>A0A5N6WE06_9EURO</name>
<evidence type="ECO:0000313" key="3">
    <source>
        <dbReference type="Proteomes" id="UP000325433"/>
    </source>
</evidence>
<keyword evidence="1" id="KW-1133">Transmembrane helix</keyword>
<keyword evidence="1" id="KW-0812">Transmembrane</keyword>
<evidence type="ECO:0000256" key="1">
    <source>
        <dbReference type="SAM" id="Phobius"/>
    </source>
</evidence>
<protein>
    <submittedName>
        <fullName evidence="2">Uncharacterized protein</fullName>
    </submittedName>
</protein>
<dbReference type="Proteomes" id="UP000325433">
    <property type="component" value="Unassembled WGS sequence"/>
</dbReference>
<organism evidence="2 3">
    <name type="scientific">Aspergillus transmontanensis</name>
    <dbReference type="NCBI Taxonomy" id="1034304"/>
    <lineage>
        <taxon>Eukaryota</taxon>
        <taxon>Fungi</taxon>
        <taxon>Dikarya</taxon>
        <taxon>Ascomycota</taxon>
        <taxon>Pezizomycotina</taxon>
        <taxon>Eurotiomycetes</taxon>
        <taxon>Eurotiomycetidae</taxon>
        <taxon>Eurotiales</taxon>
        <taxon>Aspergillaceae</taxon>
        <taxon>Aspergillus</taxon>
        <taxon>Aspergillus subgen. Circumdati</taxon>
    </lineage>
</organism>
<feature type="transmembrane region" description="Helical" evidence="1">
    <location>
        <begin position="62"/>
        <end position="81"/>
    </location>
</feature>
<accession>A0A5N6WE06</accession>
<dbReference type="AlphaFoldDB" id="A0A5N6WE06"/>
<keyword evidence="1" id="KW-0472">Membrane</keyword>
<dbReference type="EMBL" id="ML738295">
    <property type="protein sequence ID" value="KAE8319107.1"/>
    <property type="molecule type" value="Genomic_DNA"/>
</dbReference>